<dbReference type="Proteomes" id="UP000316621">
    <property type="component" value="Chromosome 4"/>
</dbReference>
<dbReference type="OrthoDB" id="496281at2759"/>
<dbReference type="OMA" id="FRLKMRP"/>
<evidence type="ECO:0008006" key="3">
    <source>
        <dbReference type="Google" id="ProtNLM"/>
    </source>
</evidence>
<dbReference type="PANTHER" id="PTHR34133:SF8">
    <property type="entry name" value="OS07G0633000 PROTEIN"/>
    <property type="match status" value="1"/>
</dbReference>
<evidence type="ECO:0000313" key="1">
    <source>
        <dbReference type="EMBL" id="RZC59203.1"/>
    </source>
</evidence>
<reference evidence="1 2" key="1">
    <citation type="journal article" date="2018" name="Science">
        <title>The opium poppy genome and morphinan production.</title>
        <authorList>
            <person name="Guo L."/>
            <person name="Winzer T."/>
            <person name="Yang X."/>
            <person name="Li Y."/>
            <person name="Ning Z."/>
            <person name="He Z."/>
            <person name="Teodor R."/>
            <person name="Lu Y."/>
            <person name="Bowser T.A."/>
            <person name="Graham I.A."/>
            <person name="Ye K."/>
        </authorList>
    </citation>
    <scope>NUCLEOTIDE SEQUENCE [LARGE SCALE GENOMIC DNA]</scope>
    <source>
        <strain evidence="2">cv. HN1</strain>
        <tissue evidence="1">Leaves</tissue>
    </source>
</reference>
<dbReference type="PANTHER" id="PTHR34133">
    <property type="entry name" value="OS07G0633000 PROTEIN"/>
    <property type="match status" value="1"/>
</dbReference>
<organism evidence="1 2">
    <name type="scientific">Papaver somniferum</name>
    <name type="common">Opium poppy</name>
    <dbReference type="NCBI Taxonomy" id="3469"/>
    <lineage>
        <taxon>Eukaryota</taxon>
        <taxon>Viridiplantae</taxon>
        <taxon>Streptophyta</taxon>
        <taxon>Embryophyta</taxon>
        <taxon>Tracheophyta</taxon>
        <taxon>Spermatophyta</taxon>
        <taxon>Magnoliopsida</taxon>
        <taxon>Ranunculales</taxon>
        <taxon>Papaveraceae</taxon>
        <taxon>Papaveroideae</taxon>
        <taxon>Papaver</taxon>
    </lineage>
</organism>
<sequence length="258" mass="29036">MGEILRASSVGCHPSGGYVNVRKERKEVLQVVVGTANNSKWQCNASTNSSNSPLSVKNDTKPLSTFSSKIATDMPLYEPPGVTFDEYLNDRARVFQAIFPDKKRSERLNEEEWRIQMLPIQFLFLTVSPIVDMTIRCKTNSKDYPAGVPSGITKVLELDITRWELQGLDTVFQPTEFVLGVRGALYPVRRGIRSRLKGQLEMSISFVLPPVVSVVPQDVLSNVAESVLNRLVENMKQKVNESLVADFNEYKKEKRLQA</sequence>
<evidence type="ECO:0000313" key="2">
    <source>
        <dbReference type="Proteomes" id="UP000316621"/>
    </source>
</evidence>
<name>A0A4Y7JDM6_PAPSO</name>
<gene>
    <name evidence="1" type="ORF">C5167_006506</name>
</gene>
<proteinExistence type="predicted"/>
<dbReference type="InterPro" id="IPR018971">
    <property type="entry name" value="DUF1997"/>
</dbReference>
<dbReference type="EMBL" id="CM010718">
    <property type="protein sequence ID" value="RZC59203.1"/>
    <property type="molecule type" value="Genomic_DNA"/>
</dbReference>
<dbReference type="STRING" id="3469.A0A4Y7JDM6"/>
<dbReference type="AlphaFoldDB" id="A0A4Y7JDM6"/>
<dbReference type="Gramene" id="RZC59203">
    <property type="protein sequence ID" value="RZC59203"/>
    <property type="gene ID" value="C5167_006506"/>
</dbReference>
<accession>A0A4Y7JDM6</accession>
<dbReference type="Pfam" id="PF09366">
    <property type="entry name" value="DUF1997"/>
    <property type="match status" value="1"/>
</dbReference>
<protein>
    <recommendedName>
        <fullName evidence="3">DUF1997 family protein</fullName>
    </recommendedName>
</protein>
<keyword evidence="2" id="KW-1185">Reference proteome</keyword>